<keyword evidence="1" id="KW-0472">Membrane</keyword>
<sequence>MNGVCVARRTWPKPASRRIRASRASPAWAPSTCVPSSEIACARRSQVEPVWKIRPSGLRFSSIRSEAKGSTSISVLAGLAMMARKRRCAPERVSRPPLRLTGLFVLAVLAFAVRVKGADVAMAGHILHIPRLGLAGAVFTAFCLTASTAAPSAVRTEALARSRRTSPAARR</sequence>
<feature type="transmembrane region" description="Helical" evidence="1">
    <location>
        <begin position="133"/>
        <end position="154"/>
    </location>
</feature>
<name>A0A501WAP1_9RHOB</name>
<keyword evidence="3" id="KW-1185">Reference proteome</keyword>
<evidence type="ECO:0000256" key="1">
    <source>
        <dbReference type="SAM" id="Phobius"/>
    </source>
</evidence>
<gene>
    <name evidence="2" type="ORF">FJM51_21490</name>
</gene>
<accession>A0A501WAP1</accession>
<keyword evidence="1" id="KW-1133">Transmembrane helix</keyword>
<dbReference type="EMBL" id="VFRP01000041">
    <property type="protein sequence ID" value="TPE46699.1"/>
    <property type="molecule type" value="Genomic_DNA"/>
</dbReference>
<proteinExistence type="predicted"/>
<dbReference type="Proteomes" id="UP000319255">
    <property type="component" value="Unassembled WGS sequence"/>
</dbReference>
<evidence type="ECO:0000313" key="3">
    <source>
        <dbReference type="Proteomes" id="UP000319255"/>
    </source>
</evidence>
<dbReference type="AlphaFoldDB" id="A0A501WAP1"/>
<feature type="transmembrane region" description="Helical" evidence="1">
    <location>
        <begin position="96"/>
        <end position="113"/>
    </location>
</feature>
<protein>
    <submittedName>
        <fullName evidence="2">Uncharacterized protein</fullName>
    </submittedName>
</protein>
<reference evidence="2 3" key="1">
    <citation type="submission" date="2019-06" db="EMBL/GenBank/DDBJ databases">
        <title>A novel bacterium of genus Amaricoccus, isolated from marine sediment.</title>
        <authorList>
            <person name="Huang H."/>
            <person name="Mo K."/>
            <person name="Hu Y."/>
        </authorList>
    </citation>
    <scope>NUCLEOTIDE SEQUENCE [LARGE SCALE GENOMIC DNA]</scope>
    <source>
        <strain evidence="2 3">HB172011</strain>
    </source>
</reference>
<keyword evidence="1" id="KW-0812">Transmembrane</keyword>
<organism evidence="2 3">
    <name type="scientific">Amaricoccus solimangrovi</name>
    <dbReference type="NCBI Taxonomy" id="2589815"/>
    <lineage>
        <taxon>Bacteria</taxon>
        <taxon>Pseudomonadati</taxon>
        <taxon>Pseudomonadota</taxon>
        <taxon>Alphaproteobacteria</taxon>
        <taxon>Rhodobacterales</taxon>
        <taxon>Paracoccaceae</taxon>
        <taxon>Amaricoccus</taxon>
    </lineage>
</organism>
<dbReference type="RefSeq" id="WP_181164700.1">
    <property type="nucleotide sequence ID" value="NZ_VFRP01000041.1"/>
</dbReference>
<evidence type="ECO:0000313" key="2">
    <source>
        <dbReference type="EMBL" id="TPE46699.1"/>
    </source>
</evidence>
<comment type="caution">
    <text evidence="2">The sequence shown here is derived from an EMBL/GenBank/DDBJ whole genome shotgun (WGS) entry which is preliminary data.</text>
</comment>